<dbReference type="CDD" id="cd00009">
    <property type="entry name" value="AAA"/>
    <property type="match status" value="1"/>
</dbReference>
<name>A0A2M7SEV9_9BACT</name>
<feature type="domain" description="Sigma-54 factor interaction" evidence="3">
    <location>
        <begin position="1"/>
        <end position="97"/>
    </location>
</feature>
<reference evidence="5" key="1">
    <citation type="submission" date="2017-09" db="EMBL/GenBank/DDBJ databases">
        <title>Depth-based differentiation of microbial function through sediment-hosted aquifers and enrichment of novel symbionts in the deep terrestrial subsurface.</title>
        <authorList>
            <person name="Probst A.J."/>
            <person name="Ladd B."/>
            <person name="Jarett J.K."/>
            <person name="Geller-Mcgrath D.E."/>
            <person name="Sieber C.M.K."/>
            <person name="Emerson J.B."/>
            <person name="Anantharaman K."/>
            <person name="Thomas B.C."/>
            <person name="Malmstrom R."/>
            <person name="Stieglmeier M."/>
            <person name="Klingl A."/>
            <person name="Woyke T."/>
            <person name="Ryan C.M."/>
            <person name="Banfield J.F."/>
        </authorList>
    </citation>
    <scope>NUCLEOTIDE SEQUENCE [LARGE SCALE GENOMIC DNA]</scope>
</reference>
<accession>A0A2M7SEV9</accession>
<evidence type="ECO:0000313" key="5">
    <source>
        <dbReference type="Proteomes" id="UP000229307"/>
    </source>
</evidence>
<dbReference type="PROSITE" id="PS00675">
    <property type="entry name" value="SIGMA54_INTERACT_1"/>
    <property type="match status" value="1"/>
</dbReference>
<dbReference type="EMBL" id="PFMR01000051">
    <property type="protein sequence ID" value="PIZ18010.1"/>
    <property type="molecule type" value="Genomic_DNA"/>
</dbReference>
<dbReference type="PROSITE" id="PS50045">
    <property type="entry name" value="SIGMA54_INTERACT_4"/>
    <property type="match status" value="1"/>
</dbReference>
<dbReference type="PANTHER" id="PTHR32071">
    <property type="entry name" value="TRANSCRIPTIONAL REGULATORY PROTEIN"/>
    <property type="match status" value="1"/>
</dbReference>
<dbReference type="InterPro" id="IPR027417">
    <property type="entry name" value="P-loop_NTPase"/>
</dbReference>
<dbReference type="Gene3D" id="3.40.50.300">
    <property type="entry name" value="P-loop containing nucleotide triphosphate hydrolases"/>
    <property type="match status" value="1"/>
</dbReference>
<dbReference type="SUPFAM" id="SSF52540">
    <property type="entry name" value="P-loop containing nucleoside triphosphate hydrolases"/>
    <property type="match status" value="1"/>
</dbReference>
<dbReference type="Proteomes" id="UP000229307">
    <property type="component" value="Unassembled WGS sequence"/>
</dbReference>
<feature type="non-terminal residue" evidence="4">
    <location>
        <position position="97"/>
    </location>
</feature>
<keyword evidence="1" id="KW-0547">Nucleotide-binding</keyword>
<evidence type="ECO:0000313" key="4">
    <source>
        <dbReference type="EMBL" id="PIZ18010.1"/>
    </source>
</evidence>
<dbReference type="GO" id="GO:0005524">
    <property type="term" value="F:ATP binding"/>
    <property type="evidence" value="ECO:0007669"/>
    <property type="project" value="UniProtKB-KW"/>
</dbReference>
<keyword evidence="2" id="KW-0067">ATP-binding</keyword>
<protein>
    <recommendedName>
        <fullName evidence="3">Sigma-54 factor interaction domain-containing protein</fullName>
    </recommendedName>
</protein>
<sequence length="97" mass="10585">MQEIYHLIETVAPTDSTVLIWGESGTGKELVAEAIHHLSLRKEKPMVKVSCAALPQSIMESELFGHEKGAFTGAVSRRLGRFELADGGSLFLDDVDD</sequence>
<gene>
    <name evidence="4" type="ORF">COY52_01670</name>
</gene>
<dbReference type="GO" id="GO:0006355">
    <property type="term" value="P:regulation of DNA-templated transcription"/>
    <property type="evidence" value="ECO:0007669"/>
    <property type="project" value="InterPro"/>
</dbReference>
<dbReference type="AlphaFoldDB" id="A0A2M7SEV9"/>
<dbReference type="Pfam" id="PF00158">
    <property type="entry name" value="Sigma54_activat"/>
    <property type="match status" value="1"/>
</dbReference>
<dbReference type="InterPro" id="IPR002078">
    <property type="entry name" value="Sigma_54_int"/>
</dbReference>
<evidence type="ECO:0000256" key="2">
    <source>
        <dbReference type="ARBA" id="ARBA00022840"/>
    </source>
</evidence>
<evidence type="ECO:0000256" key="1">
    <source>
        <dbReference type="ARBA" id="ARBA00022741"/>
    </source>
</evidence>
<organism evidence="4 5">
    <name type="scientific">Candidatus Desantisbacteria bacterium CG_4_10_14_0_8_um_filter_48_22</name>
    <dbReference type="NCBI Taxonomy" id="1974543"/>
    <lineage>
        <taxon>Bacteria</taxon>
        <taxon>Candidatus Desantisiibacteriota</taxon>
    </lineage>
</organism>
<proteinExistence type="predicted"/>
<dbReference type="InterPro" id="IPR025662">
    <property type="entry name" value="Sigma_54_int_dom_ATP-bd_1"/>
</dbReference>
<evidence type="ECO:0000259" key="3">
    <source>
        <dbReference type="PROSITE" id="PS50045"/>
    </source>
</evidence>
<comment type="caution">
    <text evidence="4">The sequence shown here is derived from an EMBL/GenBank/DDBJ whole genome shotgun (WGS) entry which is preliminary data.</text>
</comment>